<evidence type="ECO:0000313" key="3">
    <source>
        <dbReference type="Proteomes" id="UP001595533"/>
    </source>
</evidence>
<feature type="domain" description="RNA polymerase sigma-70 ECF-like HTH" evidence="1">
    <location>
        <begin position="10"/>
        <end position="170"/>
    </location>
</feature>
<dbReference type="InterPro" id="IPR013324">
    <property type="entry name" value="RNA_pol_sigma_r3/r4-like"/>
</dbReference>
<dbReference type="SUPFAM" id="SSF88659">
    <property type="entry name" value="Sigma3 and sigma4 domains of RNA polymerase sigma factors"/>
    <property type="match status" value="1"/>
</dbReference>
<dbReference type="Pfam" id="PF07638">
    <property type="entry name" value="Sigma70_ECF"/>
    <property type="match status" value="1"/>
</dbReference>
<comment type="caution">
    <text evidence="2">The sequence shown here is derived from an EMBL/GenBank/DDBJ whole genome shotgun (WGS) entry which is preliminary data.</text>
</comment>
<sequence>MKRHSMAGDQNLNESVYQKLKSIANKLMLNERKGHTLSATDLVHEAYLKISESDMEMSNEDVYFFVLARQMRRLLVDYGRRKSSVKHGGGFDQVNFTEGLDVAGQNILDFSAISDAIDDLSTVSERSARIIELYYFVGITRQRVADLMNVSMSTFAREVHFAKAYIGDYLNQQLSKN</sequence>
<reference evidence="3" key="1">
    <citation type="journal article" date="2019" name="Int. J. Syst. Evol. Microbiol.">
        <title>The Global Catalogue of Microorganisms (GCM) 10K type strain sequencing project: providing services to taxonomists for standard genome sequencing and annotation.</title>
        <authorList>
            <consortium name="The Broad Institute Genomics Platform"/>
            <consortium name="The Broad Institute Genome Sequencing Center for Infectious Disease"/>
            <person name="Wu L."/>
            <person name="Ma J."/>
        </authorList>
    </citation>
    <scope>NUCLEOTIDE SEQUENCE [LARGE SCALE GENOMIC DNA]</scope>
    <source>
        <strain evidence="3">KCTC 42953</strain>
    </source>
</reference>
<organism evidence="2 3">
    <name type="scientific">Marinicella sediminis</name>
    <dbReference type="NCBI Taxonomy" id="1792834"/>
    <lineage>
        <taxon>Bacteria</taxon>
        <taxon>Pseudomonadati</taxon>
        <taxon>Pseudomonadota</taxon>
        <taxon>Gammaproteobacteria</taxon>
        <taxon>Lysobacterales</taxon>
        <taxon>Marinicellaceae</taxon>
        <taxon>Marinicella</taxon>
    </lineage>
</organism>
<dbReference type="EMBL" id="JBHRTS010000004">
    <property type="protein sequence ID" value="MFC3194164.1"/>
    <property type="molecule type" value="Genomic_DNA"/>
</dbReference>
<dbReference type="NCBIfam" id="TIGR02937">
    <property type="entry name" value="sigma70-ECF"/>
    <property type="match status" value="1"/>
</dbReference>
<evidence type="ECO:0000313" key="2">
    <source>
        <dbReference type="EMBL" id="MFC3194164.1"/>
    </source>
</evidence>
<proteinExistence type="predicted"/>
<name>A0ABV7J7R9_9GAMM</name>
<dbReference type="Proteomes" id="UP001595533">
    <property type="component" value="Unassembled WGS sequence"/>
</dbReference>
<protein>
    <submittedName>
        <fullName evidence="2">ECF-type sigma factor</fullName>
    </submittedName>
</protein>
<keyword evidence="3" id="KW-1185">Reference proteome</keyword>
<gene>
    <name evidence="2" type="ORF">ACFODZ_07915</name>
</gene>
<dbReference type="RefSeq" id="WP_077412432.1">
    <property type="nucleotide sequence ID" value="NZ_JBHRTS010000004.1"/>
</dbReference>
<dbReference type="InterPro" id="IPR053812">
    <property type="entry name" value="HTH_Sigma70_ECF-like"/>
</dbReference>
<dbReference type="NCBIfam" id="TIGR02999">
    <property type="entry name" value="Sig-70_X6"/>
    <property type="match status" value="1"/>
</dbReference>
<dbReference type="InterPro" id="IPR036388">
    <property type="entry name" value="WH-like_DNA-bd_sf"/>
</dbReference>
<accession>A0ABV7J7R9</accession>
<evidence type="ECO:0000259" key="1">
    <source>
        <dbReference type="Pfam" id="PF07638"/>
    </source>
</evidence>
<dbReference type="Gene3D" id="1.10.10.10">
    <property type="entry name" value="Winged helix-like DNA-binding domain superfamily/Winged helix DNA-binding domain"/>
    <property type="match status" value="1"/>
</dbReference>
<dbReference type="InterPro" id="IPR011517">
    <property type="entry name" value="RNA_pol_sigma70_ECF-like"/>
</dbReference>
<dbReference type="InterPro" id="IPR014284">
    <property type="entry name" value="RNA_pol_sigma-70_dom"/>
</dbReference>